<evidence type="ECO:0000313" key="4">
    <source>
        <dbReference type="Proteomes" id="UP000821837"/>
    </source>
</evidence>
<feature type="region of interest" description="Disordered" evidence="1">
    <location>
        <begin position="170"/>
        <end position="190"/>
    </location>
</feature>
<dbReference type="AlphaFoldDB" id="A0A9D4TC55"/>
<dbReference type="EMBL" id="JABSTV010001245">
    <property type="protein sequence ID" value="KAH7984666.1"/>
    <property type="molecule type" value="Genomic_DNA"/>
</dbReference>
<reference evidence="3" key="2">
    <citation type="submission" date="2021-09" db="EMBL/GenBank/DDBJ databases">
        <authorList>
            <person name="Jia N."/>
            <person name="Wang J."/>
            <person name="Shi W."/>
            <person name="Du L."/>
            <person name="Sun Y."/>
            <person name="Zhan W."/>
            <person name="Jiang J."/>
            <person name="Wang Q."/>
            <person name="Zhang B."/>
            <person name="Ji P."/>
            <person name="Sakyi L.B."/>
            <person name="Cui X."/>
            <person name="Yuan T."/>
            <person name="Jiang B."/>
            <person name="Yang W."/>
            <person name="Lam T.T.-Y."/>
            <person name="Chang Q."/>
            <person name="Ding S."/>
            <person name="Wang X."/>
            <person name="Zhu J."/>
            <person name="Ruan X."/>
            <person name="Zhao L."/>
            <person name="Wei J."/>
            <person name="Que T."/>
            <person name="Du C."/>
            <person name="Cheng J."/>
            <person name="Dai P."/>
            <person name="Han X."/>
            <person name="Huang E."/>
            <person name="Gao Y."/>
            <person name="Liu J."/>
            <person name="Shao H."/>
            <person name="Ye R."/>
            <person name="Li L."/>
            <person name="Wei W."/>
            <person name="Wang X."/>
            <person name="Wang C."/>
            <person name="Huo Q."/>
            <person name="Li W."/>
            <person name="Guo W."/>
            <person name="Chen H."/>
            <person name="Chen S."/>
            <person name="Zhou L."/>
            <person name="Zhou L."/>
            <person name="Ni X."/>
            <person name="Tian J."/>
            <person name="Zhou Y."/>
            <person name="Sheng Y."/>
            <person name="Liu T."/>
            <person name="Pan Y."/>
            <person name="Xia L."/>
            <person name="Li J."/>
            <person name="Zhao F."/>
            <person name="Cao W."/>
        </authorList>
    </citation>
    <scope>NUCLEOTIDE SEQUENCE</scope>
    <source>
        <strain evidence="3">Rsan-2018</strain>
        <tissue evidence="3">Larvae</tissue>
    </source>
</reference>
<accession>A0A9D4TC55</accession>
<evidence type="ECO:0000313" key="3">
    <source>
        <dbReference type="EMBL" id="KAH7984666.1"/>
    </source>
</evidence>
<comment type="caution">
    <text evidence="3">The sequence shown here is derived from an EMBL/GenBank/DDBJ whole genome shotgun (WGS) entry which is preliminary data.</text>
</comment>
<evidence type="ECO:0000259" key="2">
    <source>
        <dbReference type="Pfam" id="PF21787"/>
    </source>
</evidence>
<gene>
    <name evidence="3" type="ORF">HPB52_023495</name>
</gene>
<evidence type="ECO:0000256" key="1">
    <source>
        <dbReference type="SAM" id="MobiDB-lite"/>
    </source>
</evidence>
<dbReference type="Pfam" id="PF21787">
    <property type="entry name" value="TNP-like_RNaseH_N"/>
    <property type="match status" value="1"/>
</dbReference>
<protein>
    <recommendedName>
        <fullName evidence="2">Transposable element P transposase-like RNase H domain-containing protein</fullName>
    </recommendedName>
</protein>
<name>A0A9D4TC55_RHISA</name>
<reference evidence="3" key="1">
    <citation type="journal article" date="2020" name="Cell">
        <title>Large-Scale Comparative Analyses of Tick Genomes Elucidate Their Genetic Diversity and Vector Capacities.</title>
        <authorList>
            <consortium name="Tick Genome and Microbiome Consortium (TIGMIC)"/>
            <person name="Jia N."/>
            <person name="Wang J."/>
            <person name="Shi W."/>
            <person name="Du L."/>
            <person name="Sun Y."/>
            <person name="Zhan W."/>
            <person name="Jiang J.F."/>
            <person name="Wang Q."/>
            <person name="Zhang B."/>
            <person name="Ji P."/>
            <person name="Bell-Sakyi L."/>
            <person name="Cui X.M."/>
            <person name="Yuan T.T."/>
            <person name="Jiang B.G."/>
            <person name="Yang W.F."/>
            <person name="Lam T.T."/>
            <person name="Chang Q.C."/>
            <person name="Ding S.J."/>
            <person name="Wang X.J."/>
            <person name="Zhu J.G."/>
            <person name="Ruan X.D."/>
            <person name="Zhao L."/>
            <person name="Wei J.T."/>
            <person name="Ye R.Z."/>
            <person name="Que T.C."/>
            <person name="Du C.H."/>
            <person name="Zhou Y.H."/>
            <person name="Cheng J.X."/>
            <person name="Dai P.F."/>
            <person name="Guo W.B."/>
            <person name="Han X.H."/>
            <person name="Huang E.J."/>
            <person name="Li L.F."/>
            <person name="Wei W."/>
            <person name="Gao Y.C."/>
            <person name="Liu J.Z."/>
            <person name="Shao H.Z."/>
            <person name="Wang X."/>
            <person name="Wang C.C."/>
            <person name="Yang T.C."/>
            <person name="Huo Q.B."/>
            <person name="Li W."/>
            <person name="Chen H.Y."/>
            <person name="Chen S.E."/>
            <person name="Zhou L.G."/>
            <person name="Ni X.B."/>
            <person name="Tian J.H."/>
            <person name="Sheng Y."/>
            <person name="Liu T."/>
            <person name="Pan Y.S."/>
            <person name="Xia L.Y."/>
            <person name="Li J."/>
            <person name="Zhao F."/>
            <person name="Cao W.C."/>
        </authorList>
    </citation>
    <scope>NUCLEOTIDE SEQUENCE</scope>
    <source>
        <strain evidence="3">Rsan-2018</strain>
    </source>
</reference>
<proteinExistence type="predicted"/>
<dbReference type="InterPro" id="IPR048365">
    <property type="entry name" value="TNP-like_RNaseH_N"/>
</dbReference>
<feature type="domain" description="Transposable element P transposase-like RNase H" evidence="2">
    <location>
        <begin position="19"/>
        <end position="111"/>
    </location>
</feature>
<sequence>MPLPSERTLQRKIEGFKFAPGLLTEVMDLLKIKIGDLSQQERHAVLMLDEMQITKGLDFDPSTGMLLGRPTVPLANNSLPESCYATHALVFMLEAALELLKLCEAYFLGNAESILQSRISLIAIKKDIFENMVTNIPSCHNVPRKLVNVFLRSRMHIFLRNKNDVISKEDPQPKCGSRSIGMRDAAKGIR</sequence>
<organism evidence="3 4">
    <name type="scientific">Rhipicephalus sanguineus</name>
    <name type="common">Brown dog tick</name>
    <name type="synonym">Ixodes sanguineus</name>
    <dbReference type="NCBI Taxonomy" id="34632"/>
    <lineage>
        <taxon>Eukaryota</taxon>
        <taxon>Metazoa</taxon>
        <taxon>Ecdysozoa</taxon>
        <taxon>Arthropoda</taxon>
        <taxon>Chelicerata</taxon>
        <taxon>Arachnida</taxon>
        <taxon>Acari</taxon>
        <taxon>Parasitiformes</taxon>
        <taxon>Ixodida</taxon>
        <taxon>Ixodoidea</taxon>
        <taxon>Ixodidae</taxon>
        <taxon>Rhipicephalinae</taxon>
        <taxon>Rhipicephalus</taxon>
        <taxon>Rhipicephalus</taxon>
    </lineage>
</organism>
<keyword evidence="4" id="KW-1185">Reference proteome</keyword>
<dbReference type="VEuPathDB" id="VectorBase:RSAN_058349"/>
<dbReference type="Proteomes" id="UP000821837">
    <property type="component" value="Chromosome 1"/>
</dbReference>